<feature type="signal peptide" evidence="1">
    <location>
        <begin position="1"/>
        <end position="24"/>
    </location>
</feature>
<name>A0A8J2JSP5_9HEXA</name>
<gene>
    <name evidence="3" type="ORF">AFUS01_LOCUS13866</name>
</gene>
<keyword evidence="1" id="KW-0732">Signal</keyword>
<accession>A0A8J2JSP5</accession>
<dbReference type="Pfam" id="PF00168">
    <property type="entry name" value="C2"/>
    <property type="match status" value="1"/>
</dbReference>
<evidence type="ECO:0000259" key="2">
    <source>
        <dbReference type="PROSITE" id="PS50004"/>
    </source>
</evidence>
<evidence type="ECO:0000313" key="4">
    <source>
        <dbReference type="Proteomes" id="UP000708208"/>
    </source>
</evidence>
<dbReference type="InterPro" id="IPR000008">
    <property type="entry name" value="C2_dom"/>
</dbReference>
<dbReference type="EMBL" id="CAJVCH010114747">
    <property type="protein sequence ID" value="CAG7724873.1"/>
    <property type="molecule type" value="Genomic_DNA"/>
</dbReference>
<evidence type="ECO:0000313" key="3">
    <source>
        <dbReference type="EMBL" id="CAG7724873.1"/>
    </source>
</evidence>
<dbReference type="SMART" id="SM00239">
    <property type="entry name" value="C2"/>
    <property type="match status" value="1"/>
</dbReference>
<proteinExistence type="predicted"/>
<protein>
    <recommendedName>
        <fullName evidence="2">C2 domain-containing protein</fullName>
    </recommendedName>
</protein>
<sequence>MAKNIYYLFLALGIFNSLTTSVIAVETVTISLFATDLNKCDDLSKCDAYVEILCVTSLSDGRECGKTKYIKNDNFPVWPEEFTFTNTSTEIFRRWQLKVLDHDDFFDDHIATVIVPFADFIAGTETQRHYKLDLGGRGSLYVTRVRSS</sequence>
<dbReference type="PROSITE" id="PS50004">
    <property type="entry name" value="C2"/>
    <property type="match status" value="1"/>
</dbReference>
<keyword evidence="4" id="KW-1185">Reference proteome</keyword>
<dbReference type="Proteomes" id="UP000708208">
    <property type="component" value="Unassembled WGS sequence"/>
</dbReference>
<organism evidence="3 4">
    <name type="scientific">Allacma fusca</name>
    <dbReference type="NCBI Taxonomy" id="39272"/>
    <lineage>
        <taxon>Eukaryota</taxon>
        <taxon>Metazoa</taxon>
        <taxon>Ecdysozoa</taxon>
        <taxon>Arthropoda</taxon>
        <taxon>Hexapoda</taxon>
        <taxon>Collembola</taxon>
        <taxon>Symphypleona</taxon>
        <taxon>Sminthuridae</taxon>
        <taxon>Allacma</taxon>
    </lineage>
</organism>
<feature type="chain" id="PRO_5035260554" description="C2 domain-containing protein" evidence="1">
    <location>
        <begin position="25"/>
        <end position="148"/>
    </location>
</feature>
<feature type="domain" description="C2" evidence="2">
    <location>
        <begin position="1"/>
        <end position="130"/>
    </location>
</feature>
<comment type="caution">
    <text evidence="3">The sequence shown here is derived from an EMBL/GenBank/DDBJ whole genome shotgun (WGS) entry which is preliminary data.</text>
</comment>
<dbReference type="OrthoDB" id="73919at2759"/>
<reference evidence="3" key="1">
    <citation type="submission" date="2021-06" db="EMBL/GenBank/DDBJ databases">
        <authorList>
            <person name="Hodson N. C."/>
            <person name="Mongue J. A."/>
            <person name="Jaron S. K."/>
        </authorList>
    </citation>
    <scope>NUCLEOTIDE SEQUENCE</scope>
</reference>
<evidence type="ECO:0000256" key="1">
    <source>
        <dbReference type="SAM" id="SignalP"/>
    </source>
</evidence>
<dbReference type="AlphaFoldDB" id="A0A8J2JSP5"/>